<evidence type="ECO:0000256" key="1">
    <source>
        <dbReference type="SAM" id="MobiDB-lite"/>
    </source>
</evidence>
<feature type="region of interest" description="Disordered" evidence="1">
    <location>
        <begin position="178"/>
        <end position="198"/>
    </location>
</feature>
<dbReference type="CDD" id="cd05992">
    <property type="entry name" value="PB1"/>
    <property type="match status" value="1"/>
</dbReference>
<feature type="domain" description="PB1" evidence="2">
    <location>
        <begin position="8"/>
        <end position="93"/>
    </location>
</feature>
<feature type="compositionally biased region" description="Basic and acidic residues" evidence="1">
    <location>
        <begin position="581"/>
        <end position="599"/>
    </location>
</feature>
<evidence type="ECO:0000313" key="3">
    <source>
        <dbReference type="EMBL" id="KAJ3438754.1"/>
    </source>
</evidence>
<feature type="region of interest" description="Disordered" evidence="1">
    <location>
        <begin position="505"/>
        <end position="601"/>
    </location>
</feature>
<dbReference type="Proteomes" id="UP001146793">
    <property type="component" value="Unassembled WGS sequence"/>
</dbReference>
<sequence>MSFSQPIPLTIKIYSAEEIFRRTASSSITFKGLTKLVSQLLVDSNQLYDNLIYKYADDEGDLIDFSTNEELQDALEISFQFKPPYLRVYLVNDEDISSTNESISSSSEEKERVDLGGEQKITFSQLSSTNSLSISKTSTPTSSLSLSTDQFSDNDNKKIMKLEIDEDSEKAEIDLRTEEFEDLNQEKEKEKEKETKQEKEEKKIISFGIEDIEDNQQKKNNTNSLFNKSINHSEDELIIENFSDDQLFKKKTKKENGDFQILLNDEIMIFDENKDMEGTKQLTTTLTDQDDHINQQQPQNKKLFEEQVKIDQFPLLVEATNKNKNELLLQKNNLDERNSNSEIENNTLKTYPSSSLELDSENENNLKFFTNNTNNQNNEKNENNENNENNKNNENNENNDFNNFLRAQFMDTKPENETKRTELFGPIIEPENYSDQKQESKENIDKEININTNTNMNINTSSDSEEQSDPKLQNEFEIQSSDNQEKEQNILQKENQENKNIFEQELEPETKIDPIENKTDSLPLIESDSETETNPKIIKNNTEEIIEPKQDKQENKPKTENDKESKQELTKEAETIIETGNIKEDDQKNTNNNSKKDKGSFNLPKEFLQKYDLQFDILKDMGFTDTITIFNLLEKHKGLLPNVLNELVNN</sequence>
<reference evidence="3" key="1">
    <citation type="submission" date="2022-08" db="EMBL/GenBank/DDBJ databases">
        <title>Novel sulphate-reducing endosymbionts in the free-living metamonad Anaeramoeba.</title>
        <authorList>
            <person name="Jerlstrom-Hultqvist J."/>
            <person name="Cepicka I."/>
            <person name="Gallot-Lavallee L."/>
            <person name="Salas-Leiva D."/>
            <person name="Curtis B.A."/>
            <person name="Zahonova K."/>
            <person name="Pipaliya S."/>
            <person name="Dacks J."/>
            <person name="Roger A.J."/>
        </authorList>
    </citation>
    <scope>NUCLEOTIDE SEQUENCE</scope>
    <source>
        <strain evidence="3">Busselton2</strain>
    </source>
</reference>
<feature type="compositionally biased region" description="Low complexity" evidence="1">
    <location>
        <begin position="353"/>
        <end position="400"/>
    </location>
</feature>
<feature type="compositionally biased region" description="Low complexity" evidence="1">
    <location>
        <begin position="449"/>
        <end position="460"/>
    </location>
</feature>
<evidence type="ECO:0000259" key="2">
    <source>
        <dbReference type="PROSITE" id="PS51745"/>
    </source>
</evidence>
<feature type="compositionally biased region" description="Basic and acidic residues" evidence="1">
    <location>
        <begin position="434"/>
        <end position="448"/>
    </location>
</feature>
<dbReference type="SMART" id="SM00666">
    <property type="entry name" value="PB1"/>
    <property type="match status" value="1"/>
</dbReference>
<comment type="caution">
    <text evidence="3">The sequence shown here is derived from an EMBL/GenBank/DDBJ whole genome shotgun (WGS) entry which is preliminary data.</text>
</comment>
<feature type="region of interest" description="Disordered" evidence="1">
    <location>
        <begin position="415"/>
        <end position="472"/>
    </location>
</feature>
<gene>
    <name evidence="3" type="ORF">M0812_14767</name>
</gene>
<feature type="compositionally biased region" description="Basic and acidic residues" evidence="1">
    <location>
        <begin position="546"/>
        <end position="574"/>
    </location>
</feature>
<dbReference type="SUPFAM" id="SSF54277">
    <property type="entry name" value="CAD &amp; PB1 domains"/>
    <property type="match status" value="1"/>
</dbReference>
<proteinExistence type="predicted"/>
<feature type="compositionally biased region" description="Polar residues" evidence="1">
    <location>
        <begin position="340"/>
        <end position="352"/>
    </location>
</feature>
<evidence type="ECO:0000313" key="4">
    <source>
        <dbReference type="Proteomes" id="UP001146793"/>
    </source>
</evidence>
<dbReference type="AlphaFoldDB" id="A0AAV7ZCB3"/>
<dbReference type="EMBL" id="JANTQA010000032">
    <property type="protein sequence ID" value="KAJ3438754.1"/>
    <property type="molecule type" value="Genomic_DNA"/>
</dbReference>
<protein>
    <submittedName>
        <fullName evidence="3">Sequestosome 1-related</fullName>
    </submittedName>
</protein>
<dbReference type="InterPro" id="IPR000270">
    <property type="entry name" value="PB1_dom"/>
</dbReference>
<accession>A0AAV7ZCB3</accession>
<dbReference type="Pfam" id="PF00564">
    <property type="entry name" value="PB1"/>
    <property type="match status" value="1"/>
</dbReference>
<feature type="region of interest" description="Disordered" evidence="1">
    <location>
        <begin position="338"/>
        <end position="400"/>
    </location>
</feature>
<dbReference type="InterPro" id="IPR053793">
    <property type="entry name" value="PB1-like"/>
</dbReference>
<dbReference type="PROSITE" id="PS51745">
    <property type="entry name" value="PB1"/>
    <property type="match status" value="1"/>
</dbReference>
<feature type="compositionally biased region" description="Basic and acidic residues" evidence="1">
    <location>
        <begin position="505"/>
        <end position="519"/>
    </location>
</feature>
<name>A0AAV7ZCB3_9EUKA</name>
<organism evidence="3 4">
    <name type="scientific">Anaeramoeba flamelloides</name>
    <dbReference type="NCBI Taxonomy" id="1746091"/>
    <lineage>
        <taxon>Eukaryota</taxon>
        <taxon>Metamonada</taxon>
        <taxon>Anaeramoebidae</taxon>
        <taxon>Anaeramoeba</taxon>
    </lineage>
</organism>
<dbReference type="Gene3D" id="3.10.20.90">
    <property type="entry name" value="Phosphatidylinositol 3-kinase Catalytic Subunit, Chain A, domain 1"/>
    <property type="match status" value="1"/>
</dbReference>